<evidence type="ECO:0008006" key="3">
    <source>
        <dbReference type="Google" id="ProtNLM"/>
    </source>
</evidence>
<dbReference type="EMBL" id="BARW01042720">
    <property type="protein sequence ID" value="GAJ16379.1"/>
    <property type="molecule type" value="Genomic_DNA"/>
</dbReference>
<protein>
    <recommendedName>
        <fullName evidence="3">Sulfatase-modifying factor enzyme domain-containing protein</fullName>
    </recommendedName>
</protein>
<dbReference type="AlphaFoldDB" id="X1UFR7"/>
<evidence type="ECO:0000256" key="1">
    <source>
        <dbReference type="SAM" id="MobiDB-lite"/>
    </source>
</evidence>
<reference evidence="2" key="1">
    <citation type="journal article" date="2014" name="Front. Microbiol.">
        <title>High frequency of phylogenetically diverse reductive dehalogenase-homologous genes in deep subseafloor sedimentary metagenomes.</title>
        <authorList>
            <person name="Kawai M."/>
            <person name="Futagami T."/>
            <person name="Toyoda A."/>
            <person name="Takaki Y."/>
            <person name="Nishi S."/>
            <person name="Hori S."/>
            <person name="Arai W."/>
            <person name="Tsubouchi T."/>
            <person name="Morono Y."/>
            <person name="Uchiyama I."/>
            <person name="Ito T."/>
            <person name="Fujiyama A."/>
            <person name="Inagaki F."/>
            <person name="Takami H."/>
        </authorList>
    </citation>
    <scope>NUCLEOTIDE SEQUENCE</scope>
    <source>
        <strain evidence="2">Expedition CK06-06</strain>
    </source>
</reference>
<comment type="caution">
    <text evidence="2">The sequence shown here is derived from an EMBL/GenBank/DDBJ whole genome shotgun (WGS) entry which is preliminary data.</text>
</comment>
<accession>X1UFR7</accession>
<gene>
    <name evidence="2" type="ORF">S12H4_63116</name>
</gene>
<feature type="region of interest" description="Disordered" evidence="1">
    <location>
        <begin position="1"/>
        <end position="20"/>
    </location>
</feature>
<evidence type="ECO:0000313" key="2">
    <source>
        <dbReference type="EMBL" id="GAJ16379.1"/>
    </source>
</evidence>
<organism evidence="2">
    <name type="scientific">marine sediment metagenome</name>
    <dbReference type="NCBI Taxonomy" id="412755"/>
    <lineage>
        <taxon>unclassified sequences</taxon>
        <taxon>metagenomes</taxon>
        <taxon>ecological metagenomes</taxon>
    </lineage>
</organism>
<name>X1UFR7_9ZZZZ</name>
<feature type="non-terminal residue" evidence="2">
    <location>
        <position position="54"/>
    </location>
</feature>
<proteinExistence type="predicted"/>
<sequence>MTATSTPASQDKLPKKYTETVTTKSDEKISFEMVLIGGGSFLMGSPAGQAGRKD</sequence>